<dbReference type="PROSITE" id="PS51257">
    <property type="entry name" value="PROKAR_LIPOPROTEIN"/>
    <property type="match status" value="1"/>
</dbReference>
<comment type="caution">
    <text evidence="2">The sequence shown here is derived from an EMBL/GenBank/DDBJ whole genome shotgun (WGS) entry which is preliminary data.</text>
</comment>
<evidence type="ECO:0000256" key="1">
    <source>
        <dbReference type="SAM" id="SignalP"/>
    </source>
</evidence>
<accession>A0ABW0C967</accession>
<sequence>MKQYLKSLTLLSLSIFFITFTACDNEPLDAGLNGAEGNGNNEPSGNTTGDYWPRAVGNTWTYNALGGTEETYTIIGTEIIDGINYFEFDNLLGIPAWMRKGGANYYVRNEVYYELPGFEVQSTPFVVNMLKDDAEVGDTWSSNVNYTLSFTPTDGSPGIPDTPVNALYTLEMIERDMTKTVEGTAYTNVLHVHLVVSASGQTEEADYFYAKDIGLIEYISGGGSVTLLEYTLN</sequence>
<feature type="signal peptide" evidence="1">
    <location>
        <begin position="1"/>
        <end position="22"/>
    </location>
</feature>
<dbReference type="Proteomes" id="UP001596162">
    <property type="component" value="Unassembled WGS sequence"/>
</dbReference>
<dbReference type="RefSeq" id="WP_376860855.1">
    <property type="nucleotide sequence ID" value="NZ_JBHSLA010000004.1"/>
</dbReference>
<evidence type="ECO:0000313" key="3">
    <source>
        <dbReference type="Proteomes" id="UP001596162"/>
    </source>
</evidence>
<name>A0ABW0C967_9FLAO</name>
<organism evidence="2 3">
    <name type="scientific">Bizionia hallyeonensis</name>
    <dbReference type="NCBI Taxonomy" id="1123757"/>
    <lineage>
        <taxon>Bacteria</taxon>
        <taxon>Pseudomonadati</taxon>
        <taxon>Bacteroidota</taxon>
        <taxon>Flavobacteriia</taxon>
        <taxon>Flavobacteriales</taxon>
        <taxon>Flavobacteriaceae</taxon>
        <taxon>Bizionia</taxon>
    </lineage>
</organism>
<dbReference type="EMBL" id="JBHSLA010000004">
    <property type="protein sequence ID" value="MFC5195809.1"/>
    <property type="molecule type" value="Genomic_DNA"/>
</dbReference>
<keyword evidence="1" id="KW-0732">Signal</keyword>
<gene>
    <name evidence="2" type="ORF">ACFPH8_10745</name>
</gene>
<reference evidence="3" key="1">
    <citation type="journal article" date="2019" name="Int. J. Syst. Evol. Microbiol.">
        <title>The Global Catalogue of Microorganisms (GCM) 10K type strain sequencing project: providing services to taxonomists for standard genome sequencing and annotation.</title>
        <authorList>
            <consortium name="The Broad Institute Genomics Platform"/>
            <consortium name="The Broad Institute Genome Sequencing Center for Infectious Disease"/>
            <person name="Wu L."/>
            <person name="Ma J."/>
        </authorList>
    </citation>
    <scope>NUCLEOTIDE SEQUENCE [LARGE SCALE GENOMIC DNA]</scope>
    <source>
        <strain evidence="3">JCM 17978</strain>
    </source>
</reference>
<feature type="chain" id="PRO_5045613904" evidence="1">
    <location>
        <begin position="23"/>
        <end position="233"/>
    </location>
</feature>
<evidence type="ECO:0000313" key="2">
    <source>
        <dbReference type="EMBL" id="MFC5195809.1"/>
    </source>
</evidence>
<protein>
    <submittedName>
        <fullName evidence="2">Uncharacterized protein</fullName>
    </submittedName>
</protein>
<proteinExistence type="predicted"/>
<keyword evidence="3" id="KW-1185">Reference proteome</keyword>